<comment type="caution">
    <text evidence="4">The sequence shown here is derived from an EMBL/GenBank/DDBJ whole genome shotgun (WGS) entry which is preliminary data.</text>
</comment>
<protein>
    <submittedName>
        <fullName evidence="4">AraC family transcriptional regulator</fullName>
    </submittedName>
</protein>
<evidence type="ECO:0000313" key="4">
    <source>
        <dbReference type="EMBL" id="MBJ7537463.1"/>
    </source>
</evidence>
<keyword evidence="1" id="KW-0805">Transcription regulation</keyword>
<dbReference type="Gene3D" id="1.10.10.60">
    <property type="entry name" value="Homeodomain-like"/>
    <property type="match status" value="2"/>
</dbReference>
<dbReference type="Pfam" id="PF06719">
    <property type="entry name" value="AraC_N"/>
    <property type="match status" value="1"/>
</dbReference>
<evidence type="ECO:0000256" key="1">
    <source>
        <dbReference type="ARBA" id="ARBA00023015"/>
    </source>
</evidence>
<dbReference type="PROSITE" id="PS01124">
    <property type="entry name" value="HTH_ARAC_FAMILY_2"/>
    <property type="match status" value="1"/>
</dbReference>
<dbReference type="InterPro" id="IPR018060">
    <property type="entry name" value="HTH_AraC"/>
</dbReference>
<dbReference type="PANTHER" id="PTHR43436">
    <property type="entry name" value="ARAC-FAMILY TRANSCRIPTIONAL REGULATOR"/>
    <property type="match status" value="1"/>
</dbReference>
<organism evidence="4 5">
    <name type="scientific">Marinomonas transparens</name>
    <dbReference type="NCBI Taxonomy" id="2795388"/>
    <lineage>
        <taxon>Bacteria</taxon>
        <taxon>Pseudomonadati</taxon>
        <taxon>Pseudomonadota</taxon>
        <taxon>Gammaproteobacteria</taxon>
        <taxon>Oceanospirillales</taxon>
        <taxon>Oceanospirillaceae</taxon>
        <taxon>Marinomonas</taxon>
    </lineage>
</organism>
<keyword evidence="5" id="KW-1185">Reference proteome</keyword>
<feature type="domain" description="HTH araC/xylS-type" evidence="3">
    <location>
        <begin position="197"/>
        <end position="295"/>
    </location>
</feature>
<dbReference type="AlphaFoldDB" id="A0A934JN29"/>
<dbReference type="InterPro" id="IPR009057">
    <property type="entry name" value="Homeodomain-like_sf"/>
</dbReference>
<dbReference type="GO" id="GO:0043565">
    <property type="term" value="F:sequence-specific DNA binding"/>
    <property type="evidence" value="ECO:0007669"/>
    <property type="project" value="InterPro"/>
</dbReference>
<gene>
    <name evidence="4" type="ORF">I8J31_07170</name>
</gene>
<keyword evidence="2" id="KW-0804">Transcription</keyword>
<dbReference type="EMBL" id="JAEMNX010000005">
    <property type="protein sequence ID" value="MBJ7537463.1"/>
    <property type="molecule type" value="Genomic_DNA"/>
</dbReference>
<dbReference type="SMART" id="SM00342">
    <property type="entry name" value="HTH_ARAC"/>
    <property type="match status" value="1"/>
</dbReference>
<accession>A0A934JN29</accession>
<dbReference type="SUPFAM" id="SSF46689">
    <property type="entry name" value="Homeodomain-like"/>
    <property type="match status" value="2"/>
</dbReference>
<dbReference type="GO" id="GO:0003700">
    <property type="term" value="F:DNA-binding transcription factor activity"/>
    <property type="evidence" value="ECO:0007669"/>
    <property type="project" value="InterPro"/>
</dbReference>
<evidence type="ECO:0000313" key="5">
    <source>
        <dbReference type="Proteomes" id="UP000628710"/>
    </source>
</evidence>
<dbReference type="PANTHER" id="PTHR43436:SF2">
    <property type="entry name" value="ARAC_XYLS FAMILY TRANSCRIPTIONAL REGULATOR"/>
    <property type="match status" value="1"/>
</dbReference>
<name>A0A934JN29_9GAMM</name>
<reference evidence="4" key="1">
    <citation type="submission" date="2020-12" db="EMBL/GenBank/DDBJ databases">
        <title>Marinomonas arctica sp. nov., a psychrotolerant bacterium isolated from the Arctic.</title>
        <authorList>
            <person name="Zhang Y."/>
        </authorList>
    </citation>
    <scope>NUCLEOTIDE SEQUENCE</scope>
    <source>
        <strain evidence="4">C1424</strain>
    </source>
</reference>
<dbReference type="Proteomes" id="UP000628710">
    <property type="component" value="Unassembled WGS sequence"/>
</dbReference>
<sequence length="301" mass="34384">MKNLSDEYDRITQRYQLHGKQEMVDTEIPGVSYFHSPNYSPRTAVAYEPGIAIIGTGKKTAYLDDKEYQYYAGQHLLLTIPLILECETFASEEEPLQGFFIKLDLPSLGSMVRRILHASPNIFTETSDYFIGVEPIPNSDELIEIQCRLLDTLQSPLDAEIIGKSIIDEFIYRLLLRPEGKALFALVQHTTHFGNIAKTIELTHNDLTRNYTVRELAEHSGMSISSFHRAFKQVTNESPLQYIKKMKLFKAKTLIIHEGMKISLASQQVGYESVSQFSREFKRLFHVPPSQSNKISYAEVN</sequence>
<dbReference type="InterPro" id="IPR009594">
    <property type="entry name" value="Tscrpt_reg_HTH_AraC_N"/>
</dbReference>
<evidence type="ECO:0000259" key="3">
    <source>
        <dbReference type="PROSITE" id="PS01124"/>
    </source>
</evidence>
<dbReference type="Pfam" id="PF12833">
    <property type="entry name" value="HTH_18"/>
    <property type="match status" value="1"/>
</dbReference>
<evidence type="ECO:0000256" key="2">
    <source>
        <dbReference type="ARBA" id="ARBA00023163"/>
    </source>
</evidence>
<proteinExistence type="predicted"/>
<dbReference type="RefSeq" id="WP_199467595.1">
    <property type="nucleotide sequence ID" value="NZ_JAEMNX010000005.1"/>
</dbReference>